<dbReference type="RefSeq" id="WP_215502582.1">
    <property type="nucleotide sequence ID" value="NZ_CP101655.1"/>
</dbReference>
<dbReference type="Proteomes" id="UP001222282">
    <property type="component" value="Chromosome"/>
</dbReference>
<name>A0ABY7Z4V5_9PSED</name>
<feature type="transmembrane region" description="Helical" evidence="4">
    <location>
        <begin position="138"/>
        <end position="160"/>
    </location>
</feature>
<feature type="transmembrane region" description="Helical" evidence="4">
    <location>
        <begin position="9"/>
        <end position="29"/>
    </location>
</feature>
<dbReference type="Pfam" id="PF06779">
    <property type="entry name" value="MFS_4"/>
    <property type="match status" value="1"/>
</dbReference>
<evidence type="ECO:0000313" key="6">
    <source>
        <dbReference type="EMBL" id="WDR34296.1"/>
    </source>
</evidence>
<feature type="transmembrane region" description="Helical" evidence="4">
    <location>
        <begin position="49"/>
        <end position="67"/>
    </location>
</feature>
<dbReference type="Gene3D" id="1.20.1250.20">
    <property type="entry name" value="MFS general substrate transporter like domains"/>
    <property type="match status" value="2"/>
</dbReference>
<evidence type="ECO:0000256" key="1">
    <source>
        <dbReference type="ARBA" id="ARBA00022692"/>
    </source>
</evidence>
<protein>
    <submittedName>
        <fullName evidence="6">MFS transporter</fullName>
    </submittedName>
</protein>
<feature type="transmembrane region" description="Helical" evidence="4">
    <location>
        <begin position="298"/>
        <end position="318"/>
    </location>
</feature>
<organism evidence="6 7">
    <name type="scientific">Pseudomonas serboccidentalis</name>
    <dbReference type="NCBI Taxonomy" id="2964670"/>
    <lineage>
        <taxon>Bacteria</taxon>
        <taxon>Pseudomonadati</taxon>
        <taxon>Pseudomonadota</taxon>
        <taxon>Gammaproteobacteria</taxon>
        <taxon>Pseudomonadales</taxon>
        <taxon>Pseudomonadaceae</taxon>
        <taxon>Pseudomonas</taxon>
    </lineage>
</organism>
<feature type="transmembrane region" description="Helical" evidence="4">
    <location>
        <begin position="242"/>
        <end position="263"/>
    </location>
</feature>
<feature type="transmembrane region" description="Helical" evidence="4">
    <location>
        <begin position="362"/>
        <end position="381"/>
    </location>
</feature>
<dbReference type="InterPro" id="IPR036259">
    <property type="entry name" value="MFS_trans_sf"/>
</dbReference>
<accession>A0ABY7Z4V5</accession>
<feature type="transmembrane region" description="Helical" evidence="4">
    <location>
        <begin position="208"/>
        <end position="230"/>
    </location>
</feature>
<keyword evidence="3 4" id="KW-0472">Membrane</keyword>
<evidence type="ECO:0000256" key="4">
    <source>
        <dbReference type="SAM" id="Phobius"/>
    </source>
</evidence>
<evidence type="ECO:0000256" key="3">
    <source>
        <dbReference type="ARBA" id="ARBA00023136"/>
    </source>
</evidence>
<feature type="transmembrane region" description="Helical" evidence="4">
    <location>
        <begin position="275"/>
        <end position="292"/>
    </location>
</feature>
<feature type="transmembrane region" description="Helical" evidence="4">
    <location>
        <begin position="338"/>
        <end position="356"/>
    </location>
</feature>
<dbReference type="EMBL" id="CP101655">
    <property type="protein sequence ID" value="WDR34296.1"/>
    <property type="molecule type" value="Genomic_DNA"/>
</dbReference>
<keyword evidence="7" id="KW-1185">Reference proteome</keyword>
<feature type="transmembrane region" description="Helical" evidence="4">
    <location>
        <begin position="79"/>
        <end position="98"/>
    </location>
</feature>
<feature type="domain" description="Major facilitator superfamily (MFS) profile" evidence="5">
    <location>
        <begin position="9"/>
        <end position="385"/>
    </location>
</feature>
<gene>
    <name evidence="6" type="ORF">NN484_17430</name>
</gene>
<keyword evidence="1 4" id="KW-0812">Transmembrane</keyword>
<sequence length="399" mass="41655">MRTSTSTGIWLPIFAGLCASLVSIGLARFAYTPLIPSLIEAQWFSANDVVYLGAANLVGYLIGALLGRPTARQLGNKNALRLMMLVVTAAFFACAFPLSVSWFFGWRLLSGIAGGAIMVLVAATVLPHVPAARKGLASGAIFLGIGLGIAGSGTLVPPLLSLGLQATWLGLGALALLLTALSWFGWPSDFPHPQVAHEKAPVETTPRGVYLLFAQYAFMAAGLVPAMVFLVDYVARGLGAGAHVGALIWVMYGLGAIVGPVSYGFLADQLGARSGIRLVLVVQAIALGLLAMSHSFVALALLAVILGSFPPGIVPLALARVHELVPEHHRQQIAWSRATVSFATFQALAGFAYSALFNASGGHHALLFVIAAGAIVVALLLEQAMKWLPVPIEPHGCAN</sequence>
<reference evidence="6 7" key="1">
    <citation type="submission" date="2022-07" db="EMBL/GenBank/DDBJ databases">
        <authorList>
            <person name="Abrouk D."/>
            <person name="Moenne-Loccoz Y."/>
            <person name="Todorovic I."/>
            <person name="Raicevic V."/>
            <person name="Jovicic-Petrovic J."/>
        </authorList>
    </citation>
    <scope>NUCLEOTIDE SEQUENCE [LARGE SCALE GENOMIC DNA]</scope>
    <source>
        <strain evidence="7">IT-P374</strain>
    </source>
</reference>
<feature type="transmembrane region" description="Helical" evidence="4">
    <location>
        <begin position="104"/>
        <end position="126"/>
    </location>
</feature>
<dbReference type="PROSITE" id="PS50850">
    <property type="entry name" value="MFS"/>
    <property type="match status" value="1"/>
</dbReference>
<dbReference type="InterPro" id="IPR010645">
    <property type="entry name" value="MFS_4"/>
</dbReference>
<dbReference type="InterPro" id="IPR020846">
    <property type="entry name" value="MFS_dom"/>
</dbReference>
<evidence type="ECO:0000256" key="2">
    <source>
        <dbReference type="ARBA" id="ARBA00022989"/>
    </source>
</evidence>
<feature type="transmembrane region" description="Helical" evidence="4">
    <location>
        <begin position="166"/>
        <end position="187"/>
    </location>
</feature>
<dbReference type="PANTHER" id="PTHR23537:SF1">
    <property type="entry name" value="SUGAR TRANSPORTER"/>
    <property type="match status" value="1"/>
</dbReference>
<proteinExistence type="predicted"/>
<dbReference type="PANTHER" id="PTHR23537">
    <property type="match status" value="1"/>
</dbReference>
<keyword evidence="2 4" id="KW-1133">Transmembrane helix</keyword>
<evidence type="ECO:0000313" key="7">
    <source>
        <dbReference type="Proteomes" id="UP001222282"/>
    </source>
</evidence>
<evidence type="ECO:0000259" key="5">
    <source>
        <dbReference type="PROSITE" id="PS50850"/>
    </source>
</evidence>
<dbReference type="SUPFAM" id="SSF103473">
    <property type="entry name" value="MFS general substrate transporter"/>
    <property type="match status" value="1"/>
</dbReference>